<evidence type="ECO:0000256" key="6">
    <source>
        <dbReference type="PROSITE-ProRule" id="PRU10015"/>
    </source>
</evidence>
<feature type="binding site" evidence="5">
    <location>
        <position position="374"/>
    </location>
    <ligand>
        <name>S-adenosyl-L-methionine</name>
        <dbReference type="ChEBI" id="CHEBI:59789"/>
    </ligand>
</feature>
<feature type="domain" description="TRAM" evidence="7">
    <location>
        <begin position="12"/>
        <end position="71"/>
    </location>
</feature>
<keyword evidence="1" id="KW-0004">4Fe-4S</keyword>
<evidence type="ECO:0000256" key="2">
    <source>
        <dbReference type="ARBA" id="ARBA00022603"/>
    </source>
</evidence>
<keyword evidence="1" id="KW-0411">Iron-sulfur</keyword>
<dbReference type="Pfam" id="PF01938">
    <property type="entry name" value="TRAM"/>
    <property type="match status" value="1"/>
</dbReference>
<evidence type="ECO:0000256" key="5">
    <source>
        <dbReference type="PROSITE-ProRule" id="PRU01024"/>
    </source>
</evidence>
<dbReference type="PANTHER" id="PTHR11061">
    <property type="entry name" value="RNA M5U METHYLTRANSFERASE"/>
    <property type="match status" value="1"/>
</dbReference>
<dbReference type="Gene3D" id="3.40.50.150">
    <property type="entry name" value="Vaccinia Virus protein VP39"/>
    <property type="match status" value="1"/>
</dbReference>
<dbReference type="EMBL" id="JACPSX010000225">
    <property type="protein sequence ID" value="MBI3015714.1"/>
    <property type="molecule type" value="Genomic_DNA"/>
</dbReference>
<reference evidence="8" key="1">
    <citation type="submission" date="2020-07" db="EMBL/GenBank/DDBJ databases">
        <title>Huge and variable diversity of episymbiotic CPR bacteria and DPANN archaea in groundwater ecosystems.</title>
        <authorList>
            <person name="He C.Y."/>
            <person name="Keren R."/>
            <person name="Whittaker M."/>
            <person name="Farag I.F."/>
            <person name="Doudna J."/>
            <person name="Cate J.H.D."/>
            <person name="Banfield J.F."/>
        </authorList>
    </citation>
    <scope>NUCLEOTIDE SEQUENCE</scope>
    <source>
        <strain evidence="8">NC_groundwater_717_Ag_S-0.2um_59_8</strain>
    </source>
</reference>
<dbReference type="InterPro" id="IPR010280">
    <property type="entry name" value="U5_MeTrfase_fam"/>
</dbReference>
<dbReference type="CDD" id="cd02440">
    <property type="entry name" value="AdoMet_MTases"/>
    <property type="match status" value="1"/>
</dbReference>
<feature type="binding site" evidence="5">
    <location>
        <position position="276"/>
    </location>
    <ligand>
        <name>S-adenosyl-L-methionine</name>
        <dbReference type="ChEBI" id="CHEBI:59789"/>
    </ligand>
</feature>
<dbReference type="SUPFAM" id="SSF53335">
    <property type="entry name" value="S-adenosyl-L-methionine-dependent methyltransferases"/>
    <property type="match status" value="1"/>
</dbReference>
<evidence type="ECO:0000256" key="1">
    <source>
        <dbReference type="ARBA" id="ARBA00022485"/>
    </source>
</evidence>
<keyword evidence="2 5" id="KW-0489">Methyltransferase</keyword>
<keyword evidence="4 5" id="KW-0949">S-adenosyl-L-methionine</keyword>
<comment type="similarity">
    <text evidence="5">Belongs to the class I-like SAM-binding methyltransferase superfamily. RNA M5U methyltransferase family.</text>
</comment>
<dbReference type="InterPro" id="IPR002792">
    <property type="entry name" value="TRAM_dom"/>
</dbReference>
<dbReference type="AlphaFoldDB" id="A0A932M1N9"/>
<dbReference type="GO" id="GO:0051539">
    <property type="term" value="F:4 iron, 4 sulfur cluster binding"/>
    <property type="evidence" value="ECO:0007669"/>
    <property type="project" value="UniProtKB-KW"/>
</dbReference>
<feature type="active site" evidence="6">
    <location>
        <position position="400"/>
    </location>
</feature>
<dbReference type="Gene3D" id="2.40.50.1070">
    <property type="match status" value="1"/>
</dbReference>
<accession>A0A932M1N9</accession>
<evidence type="ECO:0000256" key="4">
    <source>
        <dbReference type="ARBA" id="ARBA00022691"/>
    </source>
</evidence>
<organism evidence="8 9">
    <name type="scientific">Tectimicrobiota bacterium</name>
    <dbReference type="NCBI Taxonomy" id="2528274"/>
    <lineage>
        <taxon>Bacteria</taxon>
        <taxon>Pseudomonadati</taxon>
        <taxon>Nitrospinota/Tectimicrobiota group</taxon>
        <taxon>Candidatus Tectimicrobiota</taxon>
    </lineage>
</organism>
<keyword evidence="1" id="KW-0408">Iron</keyword>
<dbReference type="SUPFAM" id="SSF50249">
    <property type="entry name" value="Nucleic acid-binding proteins"/>
    <property type="match status" value="1"/>
</dbReference>
<feature type="binding site" evidence="5">
    <location>
        <position position="326"/>
    </location>
    <ligand>
        <name>S-adenosyl-L-methionine</name>
        <dbReference type="ChEBI" id="CHEBI:59789"/>
    </ligand>
</feature>
<dbReference type="Proteomes" id="UP000741360">
    <property type="component" value="Unassembled WGS sequence"/>
</dbReference>
<proteinExistence type="inferred from homology"/>
<gene>
    <name evidence="8" type="ORF">HYY65_11810</name>
</gene>
<dbReference type="PANTHER" id="PTHR11061:SF49">
    <property type="entry name" value="23S RRNA (URACIL(1939)-C(5))-METHYLTRANSFERASE RLMD"/>
    <property type="match status" value="1"/>
</dbReference>
<name>A0A932M1N9_UNCTE</name>
<keyword evidence="1" id="KW-0479">Metal-binding</keyword>
<evidence type="ECO:0000259" key="7">
    <source>
        <dbReference type="PROSITE" id="PS50926"/>
    </source>
</evidence>
<dbReference type="InterPro" id="IPR030390">
    <property type="entry name" value="MeTrfase_TrmA_AS"/>
</dbReference>
<dbReference type="Pfam" id="PF05958">
    <property type="entry name" value="tRNA_U5-meth_tr"/>
    <property type="match status" value="1"/>
</dbReference>
<comment type="caution">
    <text evidence="8">The sequence shown here is derived from an EMBL/GenBank/DDBJ whole genome shotgun (WGS) entry which is preliminary data.</text>
</comment>
<evidence type="ECO:0000313" key="8">
    <source>
        <dbReference type="EMBL" id="MBI3015714.1"/>
    </source>
</evidence>
<dbReference type="InterPro" id="IPR012340">
    <property type="entry name" value="NA-bd_OB-fold"/>
</dbReference>
<dbReference type="GO" id="GO:0070475">
    <property type="term" value="P:rRNA base methylation"/>
    <property type="evidence" value="ECO:0007669"/>
    <property type="project" value="TreeGrafter"/>
</dbReference>
<feature type="active site" description="Nucleophile" evidence="5">
    <location>
        <position position="400"/>
    </location>
</feature>
<evidence type="ECO:0000313" key="9">
    <source>
        <dbReference type="Proteomes" id="UP000741360"/>
    </source>
</evidence>
<dbReference type="PROSITE" id="PS50926">
    <property type="entry name" value="TRAM"/>
    <property type="match status" value="1"/>
</dbReference>
<keyword evidence="3 5" id="KW-0808">Transferase</keyword>
<dbReference type="PROSITE" id="PS01230">
    <property type="entry name" value="TRMA_1"/>
    <property type="match status" value="1"/>
</dbReference>
<dbReference type="GO" id="GO:0070041">
    <property type="term" value="F:rRNA (uridine-C5-)-methyltransferase activity"/>
    <property type="evidence" value="ECO:0007669"/>
    <property type="project" value="TreeGrafter"/>
</dbReference>
<dbReference type="InterPro" id="IPR029063">
    <property type="entry name" value="SAM-dependent_MTases_sf"/>
</dbReference>
<evidence type="ECO:0000256" key="3">
    <source>
        <dbReference type="ARBA" id="ARBA00022679"/>
    </source>
</evidence>
<sequence>MKRWRGAVRGRTAPESQETISLSIDSLAFEGWGVGRYGSLVVFVPFTAPGDTVRVRITQKKKNYWYGVVEEILSPSPQRTSPLCPLFGVCGGCQWQHLSYDLQLRAKEQILLDHLRKMAPDLQPRIPPFVAAPAPYAYRHRVRLKVRGFGHECRIGFFQRRSHDLLDVEECAVSHPRINEVLRDLRGYLRAEGRGLCDRIKEIEMEVSPSSGLCRVLLHVQPPIDPDLAKRVARGAPSAASIALQCAEEGEEAGHRWIREGSEEEDGESEEGVFSQVNREQNRVLREVVERYAAVGREDRVLDLFCGNGNLSLAWAPRVASILGIDLDPAAVSSARHLAAKQGFKNCQFWDMDALQGVLRLAMSGKNFSVVILDPPRQGCRPLLETLCRLRAQRLIYVSCHPVNLIRDLALFAACGYETQEIQGIDMFPQTYHSELVALLGFPD</sequence>
<dbReference type="PROSITE" id="PS51687">
    <property type="entry name" value="SAM_MT_RNA_M5U"/>
    <property type="match status" value="1"/>
</dbReference>
<feature type="binding site" evidence="5">
    <location>
        <position position="305"/>
    </location>
    <ligand>
        <name>S-adenosyl-L-methionine</name>
        <dbReference type="ChEBI" id="CHEBI:59789"/>
    </ligand>
</feature>
<dbReference type="Gene3D" id="2.40.50.140">
    <property type="entry name" value="Nucleic acid-binding proteins"/>
    <property type="match status" value="1"/>
</dbReference>
<protein>
    <submittedName>
        <fullName evidence="8">Class I SAM-dependent RNA methyltransferase</fullName>
    </submittedName>
</protein>